<name>A0ABW1S434_9LACO</name>
<gene>
    <name evidence="2" type="ORF">ACFP5Y_14835</name>
</gene>
<evidence type="ECO:0000256" key="1">
    <source>
        <dbReference type="SAM" id="Phobius"/>
    </source>
</evidence>
<dbReference type="EMBL" id="JBHSSC010000045">
    <property type="protein sequence ID" value="MFC6182512.1"/>
    <property type="molecule type" value="Genomic_DNA"/>
</dbReference>
<keyword evidence="1" id="KW-0472">Membrane</keyword>
<comment type="caution">
    <text evidence="2">The sequence shown here is derived from an EMBL/GenBank/DDBJ whole genome shotgun (WGS) entry which is preliminary data.</text>
</comment>
<protein>
    <recommendedName>
        <fullName evidence="4">Integral membrane protein</fullName>
    </recommendedName>
</protein>
<accession>A0ABW1S434</accession>
<organism evidence="2 3">
    <name type="scientific">Lactiplantibacillus daowaiensis</name>
    <dbReference type="NCBI Taxonomy" id="2559918"/>
    <lineage>
        <taxon>Bacteria</taxon>
        <taxon>Bacillati</taxon>
        <taxon>Bacillota</taxon>
        <taxon>Bacilli</taxon>
        <taxon>Lactobacillales</taxon>
        <taxon>Lactobacillaceae</taxon>
        <taxon>Lactiplantibacillus</taxon>
    </lineage>
</organism>
<proteinExistence type="predicted"/>
<evidence type="ECO:0008006" key="4">
    <source>
        <dbReference type="Google" id="ProtNLM"/>
    </source>
</evidence>
<dbReference type="RefSeq" id="WP_137627249.1">
    <property type="nucleotide sequence ID" value="NZ_BJDJ01000001.1"/>
</dbReference>
<keyword evidence="3" id="KW-1185">Reference proteome</keyword>
<reference evidence="3" key="1">
    <citation type="journal article" date="2019" name="Int. J. Syst. Evol. Microbiol.">
        <title>The Global Catalogue of Microorganisms (GCM) 10K type strain sequencing project: providing services to taxonomists for standard genome sequencing and annotation.</title>
        <authorList>
            <consortium name="The Broad Institute Genomics Platform"/>
            <consortium name="The Broad Institute Genome Sequencing Center for Infectious Disease"/>
            <person name="Wu L."/>
            <person name="Ma J."/>
        </authorList>
    </citation>
    <scope>NUCLEOTIDE SEQUENCE [LARGE SCALE GENOMIC DNA]</scope>
    <source>
        <strain evidence="3">CCM 8933</strain>
    </source>
</reference>
<sequence>MRATTYKRLQRFFLLMVGIWLGVTCLSFNRWLVGGLAFSALVLLNGHFLLFPDTAATDWMSRLSLWGTLSLVVISLVKFFVLSAL</sequence>
<keyword evidence="1" id="KW-0812">Transmembrane</keyword>
<evidence type="ECO:0000313" key="3">
    <source>
        <dbReference type="Proteomes" id="UP001596282"/>
    </source>
</evidence>
<dbReference type="Proteomes" id="UP001596282">
    <property type="component" value="Unassembled WGS sequence"/>
</dbReference>
<feature type="transmembrane region" description="Helical" evidence="1">
    <location>
        <begin position="63"/>
        <end position="82"/>
    </location>
</feature>
<feature type="transmembrane region" description="Helical" evidence="1">
    <location>
        <begin position="12"/>
        <end position="29"/>
    </location>
</feature>
<evidence type="ECO:0000313" key="2">
    <source>
        <dbReference type="EMBL" id="MFC6182512.1"/>
    </source>
</evidence>
<keyword evidence="1" id="KW-1133">Transmembrane helix</keyword>